<organism evidence="3 4">
    <name type="scientific">Sulfurovum zhangzhouensis</name>
    <dbReference type="NCBI Taxonomy" id="3019067"/>
    <lineage>
        <taxon>Bacteria</taxon>
        <taxon>Pseudomonadati</taxon>
        <taxon>Campylobacterota</taxon>
        <taxon>Epsilonproteobacteria</taxon>
        <taxon>Campylobacterales</taxon>
        <taxon>Sulfurovaceae</taxon>
        <taxon>Sulfurovum</taxon>
    </lineage>
</organism>
<feature type="domain" description="Phage terminase large subunit GpA ATPase" evidence="1">
    <location>
        <begin position="35"/>
        <end position="291"/>
    </location>
</feature>
<comment type="caution">
    <text evidence="3">The sequence shown here is derived from an EMBL/GenBank/DDBJ whole genome shotgun (WGS) entry which is preliminary data.</text>
</comment>
<dbReference type="InterPro" id="IPR008866">
    <property type="entry name" value="Phage_lambda_GpA-like"/>
</dbReference>
<dbReference type="PANTHER" id="PTHR34413:SF2">
    <property type="entry name" value="PROPHAGE TAIL FIBER ASSEMBLY PROTEIN HOMOLOG TFAE-RELATED"/>
    <property type="match status" value="1"/>
</dbReference>
<evidence type="ECO:0000313" key="3">
    <source>
        <dbReference type="EMBL" id="MDM5272091.1"/>
    </source>
</evidence>
<proteinExistence type="inferred from homology"/>
<name>A0ABT7R0R7_9BACT</name>
<dbReference type="InterPro" id="IPR051220">
    <property type="entry name" value="TFA_Chaperone"/>
</dbReference>
<reference evidence="3" key="1">
    <citation type="submission" date="2023-01" db="EMBL/GenBank/DDBJ databases">
        <title>Sulfurovum sp. zt1-1 genome assembly.</title>
        <authorList>
            <person name="Wang J."/>
        </authorList>
    </citation>
    <scope>NUCLEOTIDE SEQUENCE</scope>
    <source>
        <strain evidence="3">Zt1-1</strain>
    </source>
</reference>
<protein>
    <submittedName>
        <fullName evidence="3">Phage terminase large subunit family protein</fullName>
    </submittedName>
</protein>
<dbReference type="Pfam" id="PF20454">
    <property type="entry name" value="GpA_nuclease"/>
    <property type="match status" value="1"/>
</dbReference>
<dbReference type="InterPro" id="IPR027417">
    <property type="entry name" value="P-loop_NTPase"/>
</dbReference>
<dbReference type="Proteomes" id="UP001169069">
    <property type="component" value="Unassembled WGS sequence"/>
</dbReference>
<dbReference type="Pfam" id="PF05876">
    <property type="entry name" value="GpA_ATPase"/>
    <property type="match status" value="1"/>
</dbReference>
<dbReference type="RefSeq" id="WP_289413838.1">
    <property type="nucleotide sequence ID" value="NZ_JAQIBD010000002.1"/>
</dbReference>
<feature type="domain" description="Terminase large subunit GpA endonuclease" evidence="2">
    <location>
        <begin position="306"/>
        <end position="585"/>
    </location>
</feature>
<dbReference type="InterPro" id="IPR046453">
    <property type="entry name" value="GpA_ATPase"/>
</dbReference>
<sequence length="613" mass="70111">MSAIYYDVFIRSVQPKELPTMPEWADEHRIIAKGAEKGPWKTDRTPYAKEIMYELSPHSPTREIIVIKPTQMGFTEIGVNTMLYYAHLSPIASLMILHTQTIAETTAKNRINPAILKIPDLRDKISPSKRKGDGGPDLAKEYPDGYMELKWGQTPSSFASIPAGVVICDDIDRWPTDVGEEGNPLDLARGRTETYANYKFYANSTPTTKAKSNIYKEFNETDKRHYYMPCPECTPREHDKQNRSNMVIFEWKHFKFEHDENNQLVGNVDFCCPHCGSLIREEHKEWMMSEEAGAKWIPHRPGVKKKGYRITGMYQPLGMGRDWNTIGQRFIDASKLSEKGDNTKLKTVINTIFAEVWDKELTKVETSAEKLHSRRYTYSSDVPEGVFILHAGVDTQDDRFEYEVVGYGKGGQSWGIERGVVTGDPALPETKMALDEVLLNKTYIHESGSLMKIHTKTVDYGGHRSKAVSEYTSKRFMRRIFAIKGSKTIDAPVVNKVPTKSKYKTKLFMVGVNAAKDDFFSRLVISEKGDNYCHFPDSYDMNYFEQLLVERREDSGRWINPGKKRNESTDCRIYADCAKELSGIDVEALSKPLFYVQNATPNKKRRRILSKGR</sequence>
<evidence type="ECO:0000313" key="4">
    <source>
        <dbReference type="Proteomes" id="UP001169069"/>
    </source>
</evidence>
<evidence type="ECO:0000259" key="1">
    <source>
        <dbReference type="Pfam" id="PF05876"/>
    </source>
</evidence>
<evidence type="ECO:0000259" key="2">
    <source>
        <dbReference type="Pfam" id="PF20454"/>
    </source>
</evidence>
<accession>A0ABT7R0R7</accession>
<dbReference type="PANTHER" id="PTHR34413">
    <property type="entry name" value="PROPHAGE TAIL FIBER ASSEMBLY PROTEIN HOMOLOG TFAE-RELATED-RELATED"/>
    <property type="match status" value="1"/>
</dbReference>
<keyword evidence="4" id="KW-1185">Reference proteome</keyword>
<dbReference type="EMBL" id="JAQIBD010000002">
    <property type="protein sequence ID" value="MDM5272091.1"/>
    <property type="molecule type" value="Genomic_DNA"/>
</dbReference>
<gene>
    <name evidence="3" type="ORF">PGH07_07855</name>
</gene>
<dbReference type="InterPro" id="IPR046454">
    <property type="entry name" value="GpA_endonuclease"/>
</dbReference>
<dbReference type="Gene3D" id="3.40.50.300">
    <property type="entry name" value="P-loop containing nucleotide triphosphate hydrolases"/>
    <property type="match status" value="1"/>
</dbReference>
<dbReference type="HAMAP" id="MF_04144">
    <property type="entry name" value="TERL_LAMBDA"/>
    <property type="match status" value="1"/>
</dbReference>